<dbReference type="InterPro" id="IPR009693">
    <property type="entry name" value="Glucitol_operon_activator"/>
</dbReference>
<reference evidence="1 2" key="1">
    <citation type="submission" date="2021-06" db="EMBL/GenBank/DDBJ databases">
        <authorList>
            <person name="Sun Q."/>
            <person name="Li D."/>
        </authorList>
    </citation>
    <scope>NUCLEOTIDE SEQUENCE [LARGE SCALE GENOMIC DNA]</scope>
    <source>
        <strain evidence="1 2">MSJd-7</strain>
    </source>
</reference>
<keyword evidence="2" id="KW-1185">Reference proteome</keyword>
<name>A0ABS6EUR7_9FIRM</name>
<gene>
    <name evidence="1" type="ORF">KQI75_12435</name>
</gene>
<comment type="caution">
    <text evidence="1">The sequence shown here is derived from an EMBL/GenBank/DDBJ whole genome shotgun (WGS) entry which is preliminary data.</text>
</comment>
<protein>
    <submittedName>
        <fullName evidence="1">Transcriptional regulator GutM</fullName>
    </submittedName>
</protein>
<dbReference type="EMBL" id="JAHLQI010000008">
    <property type="protein sequence ID" value="MBU5491408.1"/>
    <property type="molecule type" value="Genomic_DNA"/>
</dbReference>
<dbReference type="PIRSF" id="PIRSF011474">
    <property type="entry name" value="Glucitol_operon_activator"/>
    <property type="match status" value="1"/>
</dbReference>
<proteinExistence type="predicted"/>
<organism evidence="1 2">
    <name type="scientific">Butyricicoccus intestinisimiae</name>
    <dbReference type="NCBI Taxonomy" id="2841509"/>
    <lineage>
        <taxon>Bacteria</taxon>
        <taxon>Bacillati</taxon>
        <taxon>Bacillota</taxon>
        <taxon>Clostridia</taxon>
        <taxon>Eubacteriales</taxon>
        <taxon>Butyricicoccaceae</taxon>
        <taxon>Butyricicoccus</taxon>
    </lineage>
</organism>
<dbReference type="Proteomes" id="UP000783588">
    <property type="component" value="Unassembled WGS sequence"/>
</dbReference>
<evidence type="ECO:0000313" key="1">
    <source>
        <dbReference type="EMBL" id="MBU5491408.1"/>
    </source>
</evidence>
<dbReference type="Pfam" id="PF06923">
    <property type="entry name" value="GutM"/>
    <property type="match status" value="1"/>
</dbReference>
<evidence type="ECO:0000313" key="2">
    <source>
        <dbReference type="Proteomes" id="UP000783588"/>
    </source>
</evidence>
<dbReference type="RefSeq" id="WP_216471125.1">
    <property type="nucleotide sequence ID" value="NZ_JAHLQI010000008.1"/>
</dbReference>
<sequence length="147" mass="15963">MTKLLLIVAAAFVLQIVLSMAQMKHFSKEFVKLRRQGKVACGRKAGGLRAGAIVMFLLDEDGIVRCAKKMEGVTCLARVKPLPGFEGRDIRTLTAGDVPKSHKNLGKAVEDASLTFRKFTAGEIIPEPPSPFRKLGQSVGVVRKTIS</sequence>
<accession>A0ABS6EUR7</accession>